<dbReference type="SUPFAM" id="SSF52540">
    <property type="entry name" value="P-loop containing nucleoside triphosphate hydrolases"/>
    <property type="match status" value="2"/>
</dbReference>
<feature type="transmembrane region" description="Helical" evidence="12">
    <location>
        <begin position="935"/>
        <end position="956"/>
    </location>
</feature>
<accession>A0AAD9W241</accession>
<feature type="transmembrane region" description="Helical" evidence="12">
    <location>
        <begin position="1049"/>
        <end position="1073"/>
    </location>
</feature>
<proteinExistence type="inferred from homology"/>
<dbReference type="GO" id="GO:0005524">
    <property type="term" value="F:ATP binding"/>
    <property type="evidence" value="ECO:0007669"/>
    <property type="project" value="UniProtKB-KW"/>
</dbReference>
<dbReference type="PROSITE" id="PS50893">
    <property type="entry name" value="ABC_TRANSPORTER_2"/>
    <property type="match status" value="2"/>
</dbReference>
<feature type="domain" description="ABC transporter" evidence="13">
    <location>
        <begin position="1118"/>
        <end position="1357"/>
    </location>
</feature>
<dbReference type="InterPro" id="IPR039421">
    <property type="entry name" value="Type_1_exporter"/>
</dbReference>
<feature type="transmembrane region" description="Helical" evidence="12">
    <location>
        <begin position="165"/>
        <end position="189"/>
    </location>
</feature>
<evidence type="ECO:0000256" key="2">
    <source>
        <dbReference type="ARBA" id="ARBA00007577"/>
    </source>
</evidence>
<name>A0AAD9W241_PHOAM</name>
<feature type="transmembrane region" description="Helical" evidence="12">
    <location>
        <begin position="114"/>
        <end position="145"/>
    </location>
</feature>
<comment type="similarity">
    <text evidence="2">Belongs to the ABC transporter superfamily. ABCB family. Multidrug resistance exporter (TC 3.A.1.201) subfamily.</text>
</comment>
<feature type="compositionally biased region" description="Polar residues" evidence="11">
    <location>
        <begin position="1"/>
        <end position="38"/>
    </location>
</feature>
<reference evidence="15" key="1">
    <citation type="submission" date="2023-06" db="EMBL/GenBank/DDBJ databases">
        <authorList>
            <person name="Noh H."/>
        </authorList>
    </citation>
    <scope>NUCLEOTIDE SEQUENCE</scope>
    <source>
        <strain evidence="15">DUCC20226</strain>
    </source>
</reference>
<evidence type="ECO:0000256" key="12">
    <source>
        <dbReference type="SAM" id="Phobius"/>
    </source>
</evidence>
<dbReference type="InterPro" id="IPR027417">
    <property type="entry name" value="P-loop_NTPase"/>
</dbReference>
<evidence type="ECO:0000256" key="11">
    <source>
        <dbReference type="SAM" id="MobiDB-lite"/>
    </source>
</evidence>
<feature type="region of interest" description="Disordered" evidence="11">
    <location>
        <begin position="1"/>
        <end position="77"/>
    </location>
</feature>
<comment type="subcellular location">
    <subcellularLocation>
        <location evidence="1">Cell membrane</location>
        <topology evidence="1">Multi-pass membrane protein</topology>
    </subcellularLocation>
</comment>
<feature type="transmembrane region" description="Helical" evidence="12">
    <location>
        <begin position="344"/>
        <end position="367"/>
    </location>
</feature>
<dbReference type="PROSITE" id="PS50929">
    <property type="entry name" value="ABC_TM1F"/>
    <property type="match status" value="2"/>
</dbReference>
<evidence type="ECO:0000256" key="9">
    <source>
        <dbReference type="ARBA" id="ARBA00023136"/>
    </source>
</evidence>
<evidence type="ECO:0000256" key="3">
    <source>
        <dbReference type="ARBA" id="ARBA00022448"/>
    </source>
</evidence>
<dbReference type="GO" id="GO:0015421">
    <property type="term" value="F:ABC-type oligopeptide transporter activity"/>
    <property type="evidence" value="ECO:0007669"/>
    <property type="project" value="TreeGrafter"/>
</dbReference>
<dbReference type="Gene3D" id="3.40.50.300">
    <property type="entry name" value="P-loop containing nucleotide triphosphate hydrolases"/>
    <property type="match status" value="2"/>
</dbReference>
<organism evidence="15 16">
    <name type="scientific">Phomopsis amygdali</name>
    <name type="common">Fusicoccum amygdali</name>
    <dbReference type="NCBI Taxonomy" id="1214568"/>
    <lineage>
        <taxon>Eukaryota</taxon>
        <taxon>Fungi</taxon>
        <taxon>Dikarya</taxon>
        <taxon>Ascomycota</taxon>
        <taxon>Pezizomycotina</taxon>
        <taxon>Sordariomycetes</taxon>
        <taxon>Sordariomycetidae</taxon>
        <taxon>Diaporthales</taxon>
        <taxon>Diaporthaceae</taxon>
        <taxon>Diaporthe</taxon>
    </lineage>
</organism>
<feature type="transmembrane region" description="Helical" evidence="12">
    <location>
        <begin position="904"/>
        <end position="929"/>
    </location>
</feature>
<feature type="transmembrane region" description="Helical" evidence="12">
    <location>
        <begin position="785"/>
        <end position="810"/>
    </location>
</feature>
<dbReference type="EMBL" id="JAUJFL010000004">
    <property type="protein sequence ID" value="KAK2605106.1"/>
    <property type="molecule type" value="Genomic_DNA"/>
</dbReference>
<dbReference type="PANTHER" id="PTHR43394">
    <property type="entry name" value="ATP-DEPENDENT PERMEASE MDL1, MITOCHONDRIAL"/>
    <property type="match status" value="1"/>
</dbReference>
<protein>
    <recommendedName>
        <fullName evidence="17">Leptomycin B resistance protein pmd1</fullName>
    </recommendedName>
</protein>
<dbReference type="InterPro" id="IPR003439">
    <property type="entry name" value="ABC_transporter-like_ATP-bd"/>
</dbReference>
<comment type="caution">
    <text evidence="15">The sequence shown here is derived from an EMBL/GenBank/DDBJ whole genome shotgun (WGS) entry which is preliminary data.</text>
</comment>
<keyword evidence="7" id="KW-0067">ATP-binding</keyword>
<dbReference type="SUPFAM" id="SSF90123">
    <property type="entry name" value="ABC transporter transmembrane region"/>
    <property type="match status" value="2"/>
</dbReference>
<dbReference type="GO" id="GO:0090374">
    <property type="term" value="P:oligopeptide export from mitochondrion"/>
    <property type="evidence" value="ECO:0007669"/>
    <property type="project" value="TreeGrafter"/>
</dbReference>
<dbReference type="Gene3D" id="1.20.1560.10">
    <property type="entry name" value="ABC transporter type 1, transmembrane domain"/>
    <property type="match status" value="1"/>
</dbReference>
<dbReference type="InterPro" id="IPR003593">
    <property type="entry name" value="AAA+_ATPase"/>
</dbReference>
<keyword evidence="4" id="KW-1003">Cell membrane</keyword>
<dbReference type="GO" id="GO:0005886">
    <property type="term" value="C:plasma membrane"/>
    <property type="evidence" value="ECO:0007669"/>
    <property type="project" value="UniProtKB-SubCell"/>
</dbReference>
<evidence type="ECO:0008006" key="17">
    <source>
        <dbReference type="Google" id="ProtNLM"/>
    </source>
</evidence>
<keyword evidence="5 12" id="KW-0812">Transmembrane</keyword>
<dbReference type="PROSITE" id="PS00211">
    <property type="entry name" value="ABC_TRANSPORTER_1"/>
    <property type="match status" value="2"/>
</dbReference>
<evidence type="ECO:0000259" key="14">
    <source>
        <dbReference type="PROSITE" id="PS50929"/>
    </source>
</evidence>
<evidence type="ECO:0000256" key="8">
    <source>
        <dbReference type="ARBA" id="ARBA00022989"/>
    </source>
</evidence>
<dbReference type="Pfam" id="PF00664">
    <property type="entry name" value="ABC_membrane"/>
    <property type="match status" value="2"/>
</dbReference>
<keyword evidence="16" id="KW-1185">Reference proteome</keyword>
<dbReference type="CDD" id="cd18578">
    <property type="entry name" value="ABC_6TM_Pgp_ABCB1_D2_like"/>
    <property type="match status" value="1"/>
</dbReference>
<keyword evidence="3" id="KW-0813">Transport</keyword>
<feature type="transmembrane region" description="Helical" evidence="12">
    <location>
        <begin position="379"/>
        <end position="397"/>
    </location>
</feature>
<dbReference type="InterPro" id="IPR036640">
    <property type="entry name" value="ABC1_TM_sf"/>
</dbReference>
<dbReference type="FunFam" id="3.40.50.300:FF:000302">
    <property type="entry name" value="ATP-binding cassette subfamily B member 5"/>
    <property type="match status" value="1"/>
</dbReference>
<feature type="transmembrane region" description="Helical" evidence="12">
    <location>
        <begin position="830"/>
        <end position="857"/>
    </location>
</feature>
<feature type="transmembrane region" description="Helical" evidence="12">
    <location>
        <begin position="268"/>
        <end position="288"/>
    </location>
</feature>
<keyword evidence="9 12" id="KW-0472">Membrane</keyword>
<dbReference type="InterPro" id="IPR011527">
    <property type="entry name" value="ABC1_TM_dom"/>
</dbReference>
<dbReference type="GO" id="GO:0005743">
    <property type="term" value="C:mitochondrial inner membrane"/>
    <property type="evidence" value="ECO:0007669"/>
    <property type="project" value="TreeGrafter"/>
</dbReference>
<dbReference type="FunFam" id="1.20.1560.10:FF:000102">
    <property type="entry name" value="ABC multidrug transporter Mdr1"/>
    <property type="match status" value="1"/>
</dbReference>
<feature type="transmembrane region" description="Helical" evidence="12">
    <location>
        <begin position="1019"/>
        <end position="1037"/>
    </location>
</feature>
<dbReference type="InterPro" id="IPR017871">
    <property type="entry name" value="ABC_transporter-like_CS"/>
</dbReference>
<evidence type="ECO:0000313" key="16">
    <source>
        <dbReference type="Proteomes" id="UP001265746"/>
    </source>
</evidence>
<gene>
    <name evidence="15" type="ORF">N8I77_007977</name>
</gene>
<dbReference type="CDD" id="cd18577">
    <property type="entry name" value="ABC_6TM_Pgp_ABCB1_D1_like"/>
    <property type="match status" value="1"/>
</dbReference>
<evidence type="ECO:0000313" key="15">
    <source>
        <dbReference type="EMBL" id="KAK2605106.1"/>
    </source>
</evidence>
<evidence type="ECO:0000256" key="6">
    <source>
        <dbReference type="ARBA" id="ARBA00022741"/>
    </source>
</evidence>
<evidence type="ECO:0000256" key="10">
    <source>
        <dbReference type="ARBA" id="ARBA00023180"/>
    </source>
</evidence>
<dbReference type="Pfam" id="PF00005">
    <property type="entry name" value="ABC_tran"/>
    <property type="match status" value="2"/>
</dbReference>
<feature type="domain" description="ABC transporter" evidence="13">
    <location>
        <begin position="443"/>
        <end position="688"/>
    </location>
</feature>
<evidence type="ECO:0000256" key="5">
    <source>
        <dbReference type="ARBA" id="ARBA00022692"/>
    </source>
</evidence>
<dbReference type="Proteomes" id="UP001265746">
    <property type="component" value="Unassembled WGS sequence"/>
</dbReference>
<keyword evidence="8 12" id="KW-1133">Transmembrane helix</keyword>
<feature type="transmembrane region" description="Helical" evidence="12">
    <location>
        <begin position="241"/>
        <end position="262"/>
    </location>
</feature>
<dbReference type="CDD" id="cd03249">
    <property type="entry name" value="ABC_MTABC3_MDL1_MDL2"/>
    <property type="match status" value="2"/>
</dbReference>
<feature type="domain" description="ABC transmembrane type-1" evidence="14">
    <location>
        <begin position="118"/>
        <end position="408"/>
    </location>
</feature>
<evidence type="ECO:0000256" key="1">
    <source>
        <dbReference type="ARBA" id="ARBA00004651"/>
    </source>
</evidence>
<dbReference type="GO" id="GO:0016887">
    <property type="term" value="F:ATP hydrolysis activity"/>
    <property type="evidence" value="ECO:0007669"/>
    <property type="project" value="InterPro"/>
</dbReference>
<evidence type="ECO:0000256" key="7">
    <source>
        <dbReference type="ARBA" id="ARBA00022840"/>
    </source>
</evidence>
<sequence>MAEKTPNNQPNANAGNDESSSRSQTPASDTETRGNTAKSDPEKISDKTLENDSEERVDLQKLDSKVIKPQDEKKADPYVGMAPEQAAILRRQVETPDVKVGLRTLYRYATRVDLILLVIGSICAIASGAILPVMTVIFGSLQGTFAGFFNGTKTYDEFMSGMTDLVLIFVYLGIGEFVTTYVATVVYIYTGEHIAGKIREHYLESCLKQNIGFFDNLGSGEVVTRITADTNLIQDGISEKISLTLAALASFFAAFIIGFVMYWKLTLILFSVVVAIVCIMGAGAQFIVKYSKKNINSYALGGTVAEETLSSVRNAVAFGTQDRLAKLYDGHLIKAEFFGVRLKSAIAIMIGFLMLVMNWSYGLAFWMGSRFLVDGVIPLQKVLTIAMAVMIGSFALGNVTPNVQAFTTALGAAAKIFNTIDRASALDSSSTEGEKLEKVDGSIRLENVKMIYPSRPDVVVMDDVTLEIPAGKTTALVGASGSGKSTIVGLIERFYTPVQGKVFLDGHDTSTLNLRWLRQQIALVSQEPTLFGTTIYENIRHGLVGTKHEHESPEKQKELIEAAAVKAYAHDFITALPEGYQTNVGERGFLLSGGQKQRIAISRAIVSDPKILLLDEATSALDSRSEGVVQAALEQAAEGRTTIAIAHRLSTIRDAHNIVVMSQGRIVEQGNHNELLARQGAYYNLVTAQEIAKVDETDDEDGSSEQENGIHKKESNGETVTAVEGEGFEADPEDANIAQRLNRQATSKSLSSIALQGRKPEEHKQYSVWTLIKTIASFNKEEWKLMVVGLIFAALSGGGNPTMSFIFANVITDLSVPVTPQTIPGIRSDASFWCLMYLMLGLAMLICFAVQGVIFAIGSERMIHRARDRAFRTMLRQDVEFFDRDENTAGALTSFLSTETTHMAGLSGATLGTILMTVSTLVTCIVVALAIGWKLALVCISTVPVLLACGFLRVWMLSRFQTRSKQAYASSASYASEAVTAIRTVASLTREEDVLAKYRESIASQLKVSTKSVLRSSSLYAASQSFMFLCFALGFWYGGTLIAKREYGLFTFFLVFSQVIFGAQSAGTIFSFAPDMGKAQHATGELKKLADRKPQIDTWSNDGDRVSRTEKDSIQGTIEFRDVHFRYPTRSDVPVLRGLNLQVQPGQYIALVGPSGCGKSTTIALLERFYNPLAGGIFVDGREISSLNVNDYRSFIALVSQEPTLYAGTIRENILLGATDPDTITDAQVEAVCREANIYEFVMSLPDGFNTLVGSKGTLLSGGQKQRLAIARALIRDPKILLLDEATSALDSESEHVVQAALDRAAKGRTTIAVAHRLSTIAKADCIYVFEKGVVVEEGNHQDLMRANGRYAELVRLQSLEKS</sequence>
<keyword evidence="6" id="KW-0547">Nucleotide-binding</keyword>
<dbReference type="FunFam" id="1.20.1560.10:FF:000009">
    <property type="entry name" value="ABC transporter B family member 1"/>
    <property type="match status" value="1"/>
</dbReference>
<evidence type="ECO:0000256" key="4">
    <source>
        <dbReference type="ARBA" id="ARBA00022475"/>
    </source>
</evidence>
<keyword evidence="10" id="KW-0325">Glycoprotein</keyword>
<feature type="domain" description="ABC transmembrane type-1" evidence="14">
    <location>
        <begin position="787"/>
        <end position="1078"/>
    </location>
</feature>
<evidence type="ECO:0000259" key="13">
    <source>
        <dbReference type="PROSITE" id="PS50893"/>
    </source>
</evidence>
<feature type="region of interest" description="Disordered" evidence="11">
    <location>
        <begin position="695"/>
        <end position="715"/>
    </location>
</feature>
<dbReference type="SMART" id="SM00382">
    <property type="entry name" value="AAA"/>
    <property type="match status" value="2"/>
</dbReference>
<dbReference type="PANTHER" id="PTHR43394:SF27">
    <property type="entry name" value="ATP-DEPENDENT TRANSLOCASE ABCB1-LIKE"/>
    <property type="match status" value="1"/>
</dbReference>
<feature type="compositionally biased region" description="Basic and acidic residues" evidence="11">
    <location>
        <begin position="39"/>
        <end position="76"/>
    </location>
</feature>
<dbReference type="FunFam" id="3.40.50.300:FF:000251">
    <property type="entry name" value="ABC transporter B family member 19"/>
    <property type="match status" value="1"/>
</dbReference>